<dbReference type="VEuPathDB" id="FungiDB:I7I52_11807"/>
<name>A0A8H8CS62_AJECA</name>
<comment type="caution">
    <text evidence="1">The sequence shown here is derived from an EMBL/GenBank/DDBJ whole genome shotgun (WGS) entry which is preliminary data.</text>
</comment>
<evidence type="ECO:0000313" key="2">
    <source>
        <dbReference type="Proteomes" id="UP000670092"/>
    </source>
</evidence>
<proteinExistence type="predicted"/>
<gene>
    <name evidence="1" type="ORF">I7I52_11807</name>
</gene>
<dbReference type="OrthoDB" id="4203691at2759"/>
<reference evidence="1 2" key="1">
    <citation type="submission" date="2021-01" db="EMBL/GenBank/DDBJ databases">
        <title>Chromosome-level genome assembly of a human fungal pathogen reveals clustering of transcriptionally co-regulated genes.</title>
        <authorList>
            <person name="Voorhies M."/>
            <person name="Cohen S."/>
            <person name="Shea T.P."/>
            <person name="Petrus S."/>
            <person name="Munoz J.F."/>
            <person name="Poplawski S."/>
            <person name="Goldman W.E."/>
            <person name="Michael T."/>
            <person name="Cuomo C.A."/>
            <person name="Sil A."/>
            <person name="Beyhan S."/>
        </authorList>
    </citation>
    <scope>NUCLEOTIDE SEQUENCE [LARGE SCALE GENOMIC DNA]</scope>
    <source>
        <strain evidence="1 2">G184AR</strain>
    </source>
</reference>
<dbReference type="Proteomes" id="UP000670092">
    <property type="component" value="Unassembled WGS sequence"/>
</dbReference>
<sequence length="180" mass="20224">MAVSRIQSATAEVLIAVPLQFRNLIYQTAAGNNPHVQFPFQEIRLIRGTRPHPPHTDLEEVRNSITLQFNGAPEGPIVAHLFNDGTIKTSREMHEENNRRVIAENRLITEENKFPALQQTAARKQAVTRMMSRIQAARVDSSLSIIQKQLEKDSAQQEYRLFLQSQAQARAATAVAASEN</sequence>
<protein>
    <submittedName>
        <fullName evidence="1">Uncharacterized protein</fullName>
    </submittedName>
</protein>
<accession>A0A8H8CS62</accession>
<dbReference type="AlphaFoldDB" id="A0A8H8CS62"/>
<evidence type="ECO:0000313" key="1">
    <source>
        <dbReference type="EMBL" id="KAG5287885.1"/>
    </source>
</evidence>
<dbReference type="EMBL" id="JAEVHI010000007">
    <property type="protein sequence ID" value="KAG5287885.1"/>
    <property type="molecule type" value="Genomic_DNA"/>
</dbReference>
<organism evidence="1 2">
    <name type="scientific">Ajellomyces capsulatus</name>
    <name type="common">Darling's disease fungus</name>
    <name type="synonym">Histoplasma capsulatum</name>
    <dbReference type="NCBI Taxonomy" id="5037"/>
    <lineage>
        <taxon>Eukaryota</taxon>
        <taxon>Fungi</taxon>
        <taxon>Dikarya</taxon>
        <taxon>Ascomycota</taxon>
        <taxon>Pezizomycotina</taxon>
        <taxon>Eurotiomycetes</taxon>
        <taxon>Eurotiomycetidae</taxon>
        <taxon>Onygenales</taxon>
        <taxon>Ajellomycetaceae</taxon>
        <taxon>Histoplasma</taxon>
    </lineage>
</organism>